<evidence type="ECO:0000256" key="5">
    <source>
        <dbReference type="ARBA" id="ARBA00023163"/>
    </source>
</evidence>
<keyword evidence="5" id="KW-0804">Transcription</keyword>
<dbReference type="SUPFAM" id="SSF47459">
    <property type="entry name" value="HLH, helix-loop-helix DNA-binding domain"/>
    <property type="match status" value="1"/>
</dbReference>
<feature type="region of interest" description="Disordered" evidence="7">
    <location>
        <begin position="15"/>
        <end position="45"/>
    </location>
</feature>
<dbReference type="InterPro" id="IPR013767">
    <property type="entry name" value="PAS_fold"/>
</dbReference>
<evidence type="ECO:0000256" key="6">
    <source>
        <dbReference type="ARBA" id="ARBA00023242"/>
    </source>
</evidence>
<keyword evidence="11" id="KW-1185">Reference proteome</keyword>
<dbReference type="PROSITE" id="PS50888">
    <property type="entry name" value="BHLH"/>
    <property type="match status" value="1"/>
</dbReference>
<dbReference type="FunFam" id="3.30.450.20:FF:000035">
    <property type="entry name" value="Aryl hydrocarbon receptor"/>
    <property type="match status" value="1"/>
</dbReference>
<gene>
    <name evidence="10" type="primary">AHR</name>
    <name evidence="10" type="ORF">AOXY_G5639</name>
</gene>
<dbReference type="AlphaFoldDB" id="A0AAD8LSX3"/>
<protein>
    <submittedName>
        <fullName evidence="10">Aryl hydrocarbon receptor-like isoform X1</fullName>
    </submittedName>
</protein>
<dbReference type="PANTHER" id="PTHR10649:SF9">
    <property type="entry name" value="ARYL HYDROCARBON RECEPTOR"/>
    <property type="match status" value="1"/>
</dbReference>
<keyword evidence="2" id="KW-0805">Transcription regulation</keyword>
<reference evidence="10" key="1">
    <citation type="submission" date="2022-02" db="EMBL/GenBank/DDBJ databases">
        <title>Atlantic sturgeon de novo genome assembly.</title>
        <authorList>
            <person name="Stock M."/>
            <person name="Klopp C."/>
            <person name="Guiguen Y."/>
            <person name="Cabau C."/>
            <person name="Parinello H."/>
            <person name="Santidrian Yebra-Pimentel E."/>
            <person name="Kuhl H."/>
            <person name="Dirks R.P."/>
            <person name="Guessner J."/>
            <person name="Wuertz S."/>
            <person name="Du K."/>
            <person name="Schartl M."/>
        </authorList>
    </citation>
    <scope>NUCLEOTIDE SEQUENCE</scope>
    <source>
        <strain evidence="10">STURGEONOMICS-FGT-2020</strain>
        <tissue evidence="10">Whole blood</tissue>
    </source>
</reference>
<sequence length="927" mass="105438">MMNISSSGNTVNCIYASRKRRKPVQKSAKPSLPEAKSNPSKRHRDRLNTELERLASLLPFPQDVISKLDKLSVLRLSVSYLRAKSFFSASINSNSCKRPAGNGLHDINKLPCDELLEGELLLQVLNGFVLVVTADGLVFYVSSTLQDYLGFNQSDVIHQSVYELIHTEDRAEFQRQLHWALNPGPPPDSGQIVPAADNGRSLPVTYYNPEKLPPENSAFLERNFVCRLRCLLDNSSGFLALNFQGRLKFLHGQNTKSKDGSTIPPQLALFVVATPLQPPSILEIRTRNFIFRTKHKLDFTPTACDAKGKIVLGYTEAELCYRGTGYQFIHAADMLYCAENHIRMIKTGESGMTVFRLLTKQNRWAWVQANARLVYKNGRPDYIIATQRALSDNEGLENLRKRNLKLPFSFATGEAVLYETTFPLAITDPMHAKAKGTAATGTSSKARDQESLDPNSLLGAILKQDESIYVCAPAQNTISFETGPFNDTKDDLNNIMSSDWQDNILPVTQNNAFREEESEHTLDGRSNELFNFMKNLGISMDDLELIQQDEEFLKVEWDDHGDITDVADDILNYVHESLKKRSDCMFSSCTLQKPLIQSPSGTFQQQQLHPQLHPEQQQQQQQQLYQQQPQQNPQQQQLYPQQPQQQNPQQQQQLYPQQPQQNPQQQQQLYPQQPQQQNPQQQQQLYPQQPQQNPQQQQQLYPQQPQQQNPQQQLCQKMEHMQVNKPWAPVNVLPANCQQQPQLLQQQAPQQYGYFGVEGTAQDFLYKTELNTVQPACTLYCMPSAVSQHHQPLNVTDMNYPVNDFNTLELEDLLESLQPCPETSKCGISPQDSMITSQTYYTGAVSMYQCLPETQSTCMNQVNQINQMVFNPGTSQQQTFLPKFQNGYNEAYPEPYSLMDCTQPKQPLHYQQSETRPNSDPTSSGFP</sequence>
<evidence type="ECO:0000313" key="11">
    <source>
        <dbReference type="Proteomes" id="UP001230051"/>
    </source>
</evidence>
<dbReference type="FunFam" id="3.30.450.20:FF:000019">
    <property type="entry name" value="Aryl hydrocarbon receptor 1"/>
    <property type="match status" value="1"/>
</dbReference>
<feature type="compositionally biased region" description="Polar residues" evidence="7">
    <location>
        <begin position="903"/>
        <end position="927"/>
    </location>
</feature>
<feature type="compositionally biased region" description="Low complexity" evidence="7">
    <location>
        <begin position="604"/>
        <end position="714"/>
    </location>
</feature>
<organism evidence="10 11">
    <name type="scientific">Acipenser oxyrinchus oxyrinchus</name>
    <dbReference type="NCBI Taxonomy" id="40147"/>
    <lineage>
        <taxon>Eukaryota</taxon>
        <taxon>Metazoa</taxon>
        <taxon>Chordata</taxon>
        <taxon>Craniata</taxon>
        <taxon>Vertebrata</taxon>
        <taxon>Euteleostomi</taxon>
        <taxon>Actinopterygii</taxon>
        <taxon>Chondrostei</taxon>
        <taxon>Acipenseriformes</taxon>
        <taxon>Acipenseridae</taxon>
        <taxon>Acipenser</taxon>
    </lineage>
</organism>
<dbReference type="PANTHER" id="PTHR10649">
    <property type="entry name" value="ARYL HYDROCARBON RECEPTOR"/>
    <property type="match status" value="1"/>
</dbReference>
<evidence type="ECO:0000256" key="4">
    <source>
        <dbReference type="ARBA" id="ARBA00023159"/>
    </source>
</evidence>
<keyword evidence="10" id="KW-0675">Receptor</keyword>
<dbReference type="Gene3D" id="4.10.280.10">
    <property type="entry name" value="Helix-loop-helix DNA-binding domain"/>
    <property type="match status" value="1"/>
</dbReference>
<dbReference type="EMBL" id="JAGXEW010000004">
    <property type="protein sequence ID" value="KAK1172934.1"/>
    <property type="molecule type" value="Genomic_DNA"/>
</dbReference>
<evidence type="ECO:0000256" key="1">
    <source>
        <dbReference type="ARBA" id="ARBA00004123"/>
    </source>
</evidence>
<keyword evidence="6" id="KW-0539">Nucleus</keyword>
<evidence type="ECO:0000313" key="10">
    <source>
        <dbReference type="EMBL" id="KAK1172934.1"/>
    </source>
</evidence>
<dbReference type="Proteomes" id="UP001230051">
    <property type="component" value="Unassembled WGS sequence"/>
</dbReference>
<dbReference type="InterPro" id="IPR036638">
    <property type="entry name" value="HLH_DNA-bd_sf"/>
</dbReference>
<dbReference type="GO" id="GO:0046983">
    <property type="term" value="F:protein dimerization activity"/>
    <property type="evidence" value="ECO:0007669"/>
    <property type="project" value="InterPro"/>
</dbReference>
<evidence type="ECO:0000259" key="8">
    <source>
        <dbReference type="PROSITE" id="PS50112"/>
    </source>
</evidence>
<dbReference type="FunFam" id="4.10.280.10:FF:000041">
    <property type="entry name" value="aryl hydrocarbon receptor repressor"/>
    <property type="match status" value="1"/>
</dbReference>
<proteinExistence type="predicted"/>
<dbReference type="InterPro" id="IPR013655">
    <property type="entry name" value="PAS_fold_3"/>
</dbReference>
<evidence type="ECO:0000256" key="2">
    <source>
        <dbReference type="ARBA" id="ARBA00023015"/>
    </source>
</evidence>
<dbReference type="CDD" id="cd00130">
    <property type="entry name" value="PAS"/>
    <property type="match status" value="2"/>
</dbReference>
<evidence type="ECO:0000256" key="3">
    <source>
        <dbReference type="ARBA" id="ARBA00023125"/>
    </source>
</evidence>
<feature type="domain" description="BHLH" evidence="9">
    <location>
        <begin position="31"/>
        <end position="84"/>
    </location>
</feature>
<dbReference type="GO" id="GO:0030522">
    <property type="term" value="P:intracellular receptor signaling pathway"/>
    <property type="evidence" value="ECO:0007669"/>
    <property type="project" value="UniProtKB-ARBA"/>
</dbReference>
<dbReference type="Pfam" id="PF00989">
    <property type="entry name" value="PAS"/>
    <property type="match status" value="1"/>
</dbReference>
<dbReference type="Gene3D" id="3.30.450.20">
    <property type="entry name" value="PAS domain"/>
    <property type="match status" value="2"/>
</dbReference>
<comment type="subcellular location">
    <subcellularLocation>
        <location evidence="1">Nucleus</location>
    </subcellularLocation>
</comment>
<comment type="caution">
    <text evidence="10">The sequence shown here is derived from an EMBL/GenBank/DDBJ whole genome shotgun (WGS) entry which is preliminary data.</text>
</comment>
<dbReference type="SMART" id="SM00353">
    <property type="entry name" value="HLH"/>
    <property type="match status" value="1"/>
</dbReference>
<dbReference type="GO" id="GO:0006355">
    <property type="term" value="P:regulation of DNA-templated transcription"/>
    <property type="evidence" value="ECO:0007669"/>
    <property type="project" value="InterPro"/>
</dbReference>
<dbReference type="GO" id="GO:0003677">
    <property type="term" value="F:DNA binding"/>
    <property type="evidence" value="ECO:0007669"/>
    <property type="project" value="UniProtKB-KW"/>
</dbReference>
<dbReference type="InterPro" id="IPR000014">
    <property type="entry name" value="PAS"/>
</dbReference>
<dbReference type="Pfam" id="PF00010">
    <property type="entry name" value="HLH"/>
    <property type="match status" value="1"/>
</dbReference>
<feature type="domain" description="PAS" evidence="8">
    <location>
        <begin position="121"/>
        <end position="184"/>
    </location>
</feature>
<dbReference type="GO" id="GO:0005634">
    <property type="term" value="C:nucleus"/>
    <property type="evidence" value="ECO:0007669"/>
    <property type="project" value="UniProtKB-SubCell"/>
</dbReference>
<evidence type="ECO:0000256" key="7">
    <source>
        <dbReference type="SAM" id="MobiDB-lite"/>
    </source>
</evidence>
<keyword evidence="3" id="KW-0238">DNA-binding</keyword>
<feature type="region of interest" description="Disordered" evidence="7">
    <location>
        <begin position="600"/>
        <end position="714"/>
    </location>
</feature>
<dbReference type="SMART" id="SM00091">
    <property type="entry name" value="PAS"/>
    <property type="match status" value="2"/>
</dbReference>
<dbReference type="InterPro" id="IPR011598">
    <property type="entry name" value="bHLH_dom"/>
</dbReference>
<evidence type="ECO:0000259" key="9">
    <source>
        <dbReference type="PROSITE" id="PS50888"/>
    </source>
</evidence>
<accession>A0AAD8LSX3</accession>
<dbReference type="InterPro" id="IPR039091">
    <property type="entry name" value="AHR/AHRR"/>
</dbReference>
<dbReference type="InterPro" id="IPR035965">
    <property type="entry name" value="PAS-like_dom_sf"/>
</dbReference>
<dbReference type="PROSITE" id="PS50112">
    <property type="entry name" value="PAS"/>
    <property type="match status" value="1"/>
</dbReference>
<keyword evidence="4" id="KW-0010">Activator</keyword>
<dbReference type="Pfam" id="PF08447">
    <property type="entry name" value="PAS_3"/>
    <property type="match status" value="1"/>
</dbReference>
<dbReference type="GO" id="GO:0006805">
    <property type="term" value="P:xenobiotic metabolic process"/>
    <property type="evidence" value="ECO:0007669"/>
    <property type="project" value="InterPro"/>
</dbReference>
<dbReference type="SUPFAM" id="SSF55785">
    <property type="entry name" value="PYP-like sensor domain (PAS domain)"/>
    <property type="match status" value="2"/>
</dbReference>
<name>A0AAD8LSX3_ACIOX</name>
<feature type="region of interest" description="Disordered" evidence="7">
    <location>
        <begin position="902"/>
        <end position="927"/>
    </location>
</feature>